<comment type="caution">
    <text evidence="1">The sequence shown here is derived from an EMBL/GenBank/DDBJ whole genome shotgun (WGS) entry which is preliminary data.</text>
</comment>
<dbReference type="EMBL" id="JAIMFO010000001">
    <property type="protein sequence ID" value="MBY4796765.1"/>
    <property type="molecule type" value="Genomic_DNA"/>
</dbReference>
<keyword evidence="2" id="KW-1185">Reference proteome</keyword>
<sequence length="73" mass="8391">MALQNLKAEMRRKGITQAEIADFLGMTENNFCLKCNERIPTTLDEARKIQMKFFPSMRLDYLFAGAQVLESSD</sequence>
<evidence type="ECO:0000313" key="1">
    <source>
        <dbReference type="EMBL" id="MBY4796765.1"/>
    </source>
</evidence>
<reference evidence="1 2" key="1">
    <citation type="submission" date="2021-08" db="EMBL/GenBank/DDBJ databases">
        <title>Collinsella faecalis sp. nov. isolated from swine faeces.</title>
        <authorList>
            <person name="Oh B.S."/>
            <person name="Lee J.H."/>
        </authorList>
    </citation>
    <scope>NUCLEOTIDE SEQUENCE [LARGE SCALE GENOMIC DNA]</scope>
    <source>
        <strain evidence="1 2">AGMB00827</strain>
    </source>
</reference>
<proteinExistence type="predicted"/>
<evidence type="ECO:0000313" key="2">
    <source>
        <dbReference type="Proteomes" id="UP000700908"/>
    </source>
</evidence>
<organism evidence="1 2">
    <name type="scientific">Collinsella ureilytica</name>
    <dbReference type="NCBI Taxonomy" id="2869515"/>
    <lineage>
        <taxon>Bacteria</taxon>
        <taxon>Bacillati</taxon>
        <taxon>Actinomycetota</taxon>
        <taxon>Coriobacteriia</taxon>
        <taxon>Coriobacteriales</taxon>
        <taxon>Coriobacteriaceae</taxon>
        <taxon>Collinsella</taxon>
    </lineage>
</organism>
<protein>
    <recommendedName>
        <fullName evidence="3">XRE family transcriptional regulator</fullName>
    </recommendedName>
</protein>
<accession>A0ABS7MI29</accession>
<dbReference type="InterPro" id="IPR010982">
    <property type="entry name" value="Lambda_DNA-bd_dom_sf"/>
</dbReference>
<name>A0ABS7MI29_9ACTN</name>
<gene>
    <name evidence="1" type="ORF">K6V98_00055</name>
</gene>
<evidence type="ECO:0008006" key="3">
    <source>
        <dbReference type="Google" id="ProtNLM"/>
    </source>
</evidence>
<dbReference type="RefSeq" id="WP_222198494.1">
    <property type="nucleotide sequence ID" value="NZ_JAIMFO010000001.1"/>
</dbReference>
<dbReference type="Proteomes" id="UP000700908">
    <property type="component" value="Unassembled WGS sequence"/>
</dbReference>
<dbReference type="SUPFAM" id="SSF47413">
    <property type="entry name" value="lambda repressor-like DNA-binding domains"/>
    <property type="match status" value="1"/>
</dbReference>